<organism evidence="4 5">
    <name type="scientific">Parasulfuritortus cantonensis</name>
    <dbReference type="NCBI Taxonomy" id="2528202"/>
    <lineage>
        <taxon>Bacteria</taxon>
        <taxon>Pseudomonadati</taxon>
        <taxon>Pseudomonadota</taxon>
        <taxon>Betaproteobacteria</taxon>
        <taxon>Nitrosomonadales</taxon>
        <taxon>Thiobacillaceae</taxon>
        <taxon>Parasulfuritortus</taxon>
    </lineage>
</organism>
<keyword evidence="2" id="KW-1133">Transmembrane helix</keyword>
<sequence>MNGDIPAFFRCRLWWFIPLLVWAGMTALSLHANLDDQRRHGFEVATEGIRHVFRMVVLTRAWNADHQGVYVPVTDTVQPNPYLKHRLRDLTTEQGVRLTMINPAYMTRQLSEMAKAEGEVAFHITSRKPLRPANAPDDWERQALDAFERGLKERIELVGTGGGRLLRYMAPLPSPRPACRATPTRATRSATCAAASASACPMRRSKPAWHPRCTGKPSVISRSSWSSPYSPGCCSNCCAGAGWSSPSTSATWKRRAPNCRRATGP</sequence>
<dbReference type="Proteomes" id="UP000295443">
    <property type="component" value="Unassembled WGS sequence"/>
</dbReference>
<feature type="transmembrane region" description="Helical" evidence="2">
    <location>
        <begin position="12"/>
        <end position="30"/>
    </location>
</feature>
<protein>
    <submittedName>
        <fullName evidence="4">DUF3365 domain-containing protein</fullName>
    </submittedName>
</protein>
<dbReference type="EMBL" id="SJZB01000048">
    <property type="protein sequence ID" value="TCJ11879.1"/>
    <property type="molecule type" value="Genomic_DNA"/>
</dbReference>
<reference evidence="4 5" key="1">
    <citation type="submission" date="2019-03" db="EMBL/GenBank/DDBJ databases">
        <title>Genome sequence of Thiobacillaceae bacterium LSR1, a sulfur-oxidizing bacterium isolated from freshwater sediment.</title>
        <authorList>
            <person name="Li S."/>
        </authorList>
    </citation>
    <scope>NUCLEOTIDE SEQUENCE [LARGE SCALE GENOMIC DNA]</scope>
    <source>
        <strain evidence="4 5">LSR1</strain>
    </source>
</reference>
<dbReference type="Pfam" id="PF11845">
    <property type="entry name" value="Tll0287-like"/>
    <property type="match status" value="1"/>
</dbReference>
<evidence type="ECO:0000313" key="4">
    <source>
        <dbReference type="EMBL" id="TCJ11879.1"/>
    </source>
</evidence>
<evidence type="ECO:0000256" key="2">
    <source>
        <dbReference type="SAM" id="Phobius"/>
    </source>
</evidence>
<dbReference type="AlphaFoldDB" id="A0A4R1B7W5"/>
<keyword evidence="2" id="KW-0812">Transmembrane</keyword>
<dbReference type="RefSeq" id="WP_131448559.1">
    <property type="nucleotide sequence ID" value="NZ_SJZB01000048.1"/>
</dbReference>
<comment type="caution">
    <text evidence="4">The sequence shown here is derived from an EMBL/GenBank/DDBJ whole genome shotgun (WGS) entry which is preliminary data.</text>
</comment>
<dbReference type="OrthoDB" id="8526884at2"/>
<gene>
    <name evidence="4" type="ORF">EZJ19_13800</name>
</gene>
<proteinExistence type="predicted"/>
<accession>A0A4R1B7W5</accession>
<evidence type="ECO:0000259" key="3">
    <source>
        <dbReference type="Pfam" id="PF11845"/>
    </source>
</evidence>
<feature type="region of interest" description="Disordered" evidence="1">
    <location>
        <begin position="244"/>
        <end position="265"/>
    </location>
</feature>
<keyword evidence="2" id="KW-0472">Membrane</keyword>
<evidence type="ECO:0000313" key="5">
    <source>
        <dbReference type="Proteomes" id="UP000295443"/>
    </source>
</evidence>
<evidence type="ECO:0000256" key="1">
    <source>
        <dbReference type="SAM" id="MobiDB-lite"/>
    </source>
</evidence>
<dbReference type="InterPro" id="IPR021796">
    <property type="entry name" value="Tll0287-like_dom"/>
</dbReference>
<keyword evidence="5" id="KW-1185">Reference proteome</keyword>
<name>A0A4R1B7W5_9PROT</name>
<feature type="domain" description="Tll0287-like" evidence="3">
    <location>
        <begin position="82"/>
        <end position="179"/>
    </location>
</feature>